<dbReference type="InterPro" id="IPR031664">
    <property type="entry name" value="DUF5085"/>
</dbReference>
<proteinExistence type="predicted"/>
<accession>A0A512AED9</accession>
<evidence type="ECO:0000313" key="2">
    <source>
        <dbReference type="Proteomes" id="UP000321868"/>
    </source>
</evidence>
<dbReference type="Proteomes" id="UP000321868">
    <property type="component" value="Unassembled WGS sequence"/>
</dbReference>
<sequence>MRLPIDVVKVEKIAFQNVVRKKVSFHYNEMDKNLENFISGIIESGYQVKGPFFYSLNNVPLNEIVDLELFVPIWNDYFQLEGYEFSTYFEVDNLLKTVIQGNFAELTEIGFAKLILTLEENNLDIATPFYHIISQGELQYIELFVGYFKKEDS</sequence>
<gene>
    <name evidence="1" type="ORF">SOL01_19480</name>
</gene>
<reference evidence="1 2" key="1">
    <citation type="submission" date="2019-07" db="EMBL/GenBank/DDBJ databases">
        <title>Whole genome shotgun sequence of Streptococcus oligofermentans NBRC 106105.</title>
        <authorList>
            <person name="Hosoyama A."/>
            <person name="Uohara A."/>
            <person name="Ohji S."/>
            <person name="Ichikawa N."/>
        </authorList>
    </citation>
    <scope>NUCLEOTIDE SEQUENCE [LARGE SCALE GENOMIC DNA]</scope>
    <source>
        <strain evidence="1 2">NBRC 106105</strain>
    </source>
</reference>
<dbReference type="OrthoDB" id="2620258at2"/>
<evidence type="ECO:0008006" key="3">
    <source>
        <dbReference type="Google" id="ProtNLM"/>
    </source>
</evidence>
<protein>
    <recommendedName>
        <fullName evidence="3">DUF5085 family protein</fullName>
    </recommendedName>
</protein>
<dbReference type="RefSeq" id="WP_015604304.1">
    <property type="nucleotide sequence ID" value="NZ_BJYQ01000139.1"/>
</dbReference>
<dbReference type="Pfam" id="PF16895">
    <property type="entry name" value="DUF5085"/>
    <property type="match status" value="1"/>
</dbReference>
<dbReference type="AlphaFoldDB" id="A0A512AED9"/>
<dbReference type="EMBL" id="BJYQ01000139">
    <property type="protein sequence ID" value="GEN98074.1"/>
    <property type="molecule type" value="Genomic_DNA"/>
</dbReference>
<comment type="caution">
    <text evidence="1">The sequence shown here is derived from an EMBL/GenBank/DDBJ whole genome shotgun (WGS) entry which is preliminary data.</text>
</comment>
<name>A0A512AED9_STRCR</name>
<evidence type="ECO:0000313" key="1">
    <source>
        <dbReference type="EMBL" id="GEN98074.1"/>
    </source>
</evidence>
<organism evidence="1 2">
    <name type="scientific">Streptococcus cristatus</name>
    <dbReference type="NCBI Taxonomy" id="45634"/>
    <lineage>
        <taxon>Bacteria</taxon>
        <taxon>Bacillati</taxon>
        <taxon>Bacillota</taxon>
        <taxon>Bacilli</taxon>
        <taxon>Lactobacillales</taxon>
        <taxon>Streptococcaceae</taxon>
        <taxon>Streptococcus</taxon>
    </lineage>
</organism>